<comment type="caution">
    <text evidence="2">The sequence shown here is derived from an EMBL/GenBank/DDBJ whole genome shotgun (WGS) entry which is preliminary data.</text>
</comment>
<sequence length="179" mass="19638">MCKESEVTYAVQAGSLSLCLATRVASPGMLLAVARVARLAWLGRSFVKAQKAKRAQQHDEAHPRQAMRQVGGEESAMGKFGGEAICEGRQGGREIHHQTGAEPHRQAGNRQAKTRRAGDFGGVRVLELKRATPKASFDLLGLRRFERWNRYDTVLGTRMDGHSYIVYYKTGEGGGDGHS</sequence>
<dbReference type="AlphaFoldDB" id="A0AA38VF34"/>
<reference evidence="2" key="1">
    <citation type="submission" date="2022-07" db="EMBL/GenBank/DDBJ databases">
        <title>Fungi with potential for degradation of polypropylene.</title>
        <authorList>
            <person name="Gostincar C."/>
        </authorList>
    </citation>
    <scope>NUCLEOTIDE SEQUENCE</scope>
    <source>
        <strain evidence="2">EXF-13308</strain>
    </source>
</reference>
<evidence type="ECO:0000313" key="3">
    <source>
        <dbReference type="Proteomes" id="UP001174694"/>
    </source>
</evidence>
<accession>A0AA38VF34</accession>
<dbReference type="EMBL" id="JANBVO010000034">
    <property type="protein sequence ID" value="KAJ9137476.1"/>
    <property type="molecule type" value="Genomic_DNA"/>
</dbReference>
<feature type="region of interest" description="Disordered" evidence="1">
    <location>
        <begin position="53"/>
        <end position="76"/>
    </location>
</feature>
<organism evidence="2 3">
    <name type="scientific">Pleurostoma richardsiae</name>
    <dbReference type="NCBI Taxonomy" id="41990"/>
    <lineage>
        <taxon>Eukaryota</taxon>
        <taxon>Fungi</taxon>
        <taxon>Dikarya</taxon>
        <taxon>Ascomycota</taxon>
        <taxon>Pezizomycotina</taxon>
        <taxon>Sordariomycetes</taxon>
        <taxon>Sordariomycetidae</taxon>
        <taxon>Calosphaeriales</taxon>
        <taxon>Pleurostomataceae</taxon>
        <taxon>Pleurostoma</taxon>
    </lineage>
</organism>
<keyword evidence="3" id="KW-1185">Reference proteome</keyword>
<dbReference type="Proteomes" id="UP001174694">
    <property type="component" value="Unassembled WGS sequence"/>
</dbReference>
<protein>
    <submittedName>
        <fullName evidence="2">Uncharacterized protein</fullName>
    </submittedName>
</protein>
<gene>
    <name evidence="2" type="ORF">NKR23_g9128</name>
</gene>
<proteinExistence type="predicted"/>
<evidence type="ECO:0000313" key="2">
    <source>
        <dbReference type="EMBL" id="KAJ9137476.1"/>
    </source>
</evidence>
<name>A0AA38VF34_9PEZI</name>
<evidence type="ECO:0000256" key="1">
    <source>
        <dbReference type="SAM" id="MobiDB-lite"/>
    </source>
</evidence>